<dbReference type="InterPro" id="IPR029063">
    <property type="entry name" value="SAM-dependent_MTases_sf"/>
</dbReference>
<protein>
    <submittedName>
        <fullName evidence="8">RNA methyltransferase</fullName>
    </submittedName>
</protein>
<feature type="active site" description="Nucleophile" evidence="6">
    <location>
        <position position="370"/>
    </location>
</feature>
<dbReference type="EMBL" id="NPEU01000120">
    <property type="protein sequence ID" value="RAI38542.1"/>
    <property type="molecule type" value="Genomic_DNA"/>
</dbReference>
<dbReference type="AlphaFoldDB" id="A0A327KMK1"/>
<name>A0A327KMK1_9BRAD</name>
<dbReference type="PROSITE" id="PS01230">
    <property type="entry name" value="TRMA_1"/>
    <property type="match status" value="1"/>
</dbReference>
<evidence type="ECO:0000256" key="4">
    <source>
        <dbReference type="ARBA" id="ARBA00022691"/>
    </source>
</evidence>
<keyword evidence="1" id="KW-0408">Iron</keyword>
<keyword evidence="1" id="KW-0479">Metal-binding</keyword>
<dbReference type="InterPro" id="IPR012340">
    <property type="entry name" value="NA-bd_OB-fold"/>
</dbReference>
<feature type="binding site" evidence="6">
    <location>
        <position position="276"/>
    </location>
    <ligand>
        <name>S-adenosyl-L-methionine</name>
        <dbReference type="ChEBI" id="CHEBI:59789"/>
    </ligand>
</feature>
<dbReference type="InterPro" id="IPR030390">
    <property type="entry name" value="MeTrfase_TrmA_AS"/>
</dbReference>
<comment type="caution">
    <text evidence="8">The sequence shown here is derived from an EMBL/GenBank/DDBJ whole genome shotgun (WGS) entry which is preliminary data.</text>
</comment>
<feature type="active site" evidence="7">
    <location>
        <position position="370"/>
    </location>
</feature>
<proteinExistence type="inferred from homology"/>
<dbReference type="Gene3D" id="3.40.50.150">
    <property type="entry name" value="Vaccinia Virus protein VP39"/>
    <property type="match status" value="1"/>
</dbReference>
<dbReference type="Gene3D" id="2.40.50.1070">
    <property type="match status" value="1"/>
</dbReference>
<dbReference type="PROSITE" id="PS51687">
    <property type="entry name" value="SAM_MT_RNA_M5U"/>
    <property type="match status" value="1"/>
</dbReference>
<dbReference type="PANTHER" id="PTHR11061:SF49">
    <property type="entry name" value="23S RRNA (URACIL(1939)-C(5))-METHYLTRANSFERASE RLMD"/>
    <property type="match status" value="1"/>
</dbReference>
<dbReference type="Pfam" id="PF05958">
    <property type="entry name" value="tRNA_U5-meth_tr"/>
    <property type="match status" value="1"/>
</dbReference>
<dbReference type="GO" id="GO:0051539">
    <property type="term" value="F:4 iron, 4 sulfur cluster binding"/>
    <property type="evidence" value="ECO:0007669"/>
    <property type="project" value="UniProtKB-KW"/>
</dbReference>
<comment type="similarity">
    <text evidence="6">Belongs to the class I-like SAM-binding methyltransferase superfamily. RNA M5U methyltransferase family.</text>
</comment>
<feature type="binding site" evidence="6">
    <location>
        <position position="249"/>
    </location>
    <ligand>
        <name>S-adenosyl-L-methionine</name>
        <dbReference type="ChEBI" id="CHEBI:59789"/>
    </ligand>
</feature>
<reference evidence="8 9" key="1">
    <citation type="submission" date="2017-07" db="EMBL/GenBank/DDBJ databases">
        <title>Draft Genome Sequences of Select Purple Nonsulfur Bacteria.</title>
        <authorList>
            <person name="Lasarre B."/>
            <person name="Mckinlay J.B."/>
        </authorList>
    </citation>
    <scope>NUCLEOTIDE SEQUENCE [LARGE SCALE GENOMIC DNA]</scope>
    <source>
        <strain evidence="8 9">DSM 11907</strain>
    </source>
</reference>
<keyword evidence="5" id="KW-0411">Iron-sulfur</keyword>
<evidence type="ECO:0000256" key="7">
    <source>
        <dbReference type="PROSITE-ProRule" id="PRU10015"/>
    </source>
</evidence>
<accession>A0A327KMK1</accession>
<evidence type="ECO:0000256" key="5">
    <source>
        <dbReference type="ARBA" id="ARBA00023014"/>
    </source>
</evidence>
<keyword evidence="1" id="KW-0004">4Fe-4S</keyword>
<feature type="binding site" evidence="6">
    <location>
        <position position="344"/>
    </location>
    <ligand>
        <name>S-adenosyl-L-methionine</name>
        <dbReference type="ChEBI" id="CHEBI:59789"/>
    </ligand>
</feature>
<evidence type="ECO:0000256" key="3">
    <source>
        <dbReference type="ARBA" id="ARBA00022679"/>
    </source>
</evidence>
<dbReference type="SUPFAM" id="SSF53335">
    <property type="entry name" value="S-adenosyl-L-methionine-dependent methyltransferases"/>
    <property type="match status" value="1"/>
</dbReference>
<dbReference type="OrthoDB" id="9804590at2"/>
<keyword evidence="3 6" id="KW-0808">Transferase</keyword>
<keyword evidence="2 6" id="KW-0489">Methyltransferase</keyword>
<gene>
    <name evidence="8" type="ORF">CH338_12320</name>
</gene>
<keyword evidence="4 6" id="KW-0949">S-adenosyl-L-methionine</keyword>
<dbReference type="SUPFAM" id="SSF50249">
    <property type="entry name" value="Nucleic acid-binding proteins"/>
    <property type="match status" value="1"/>
</dbReference>
<sequence length="412" mass="43895">MTEHLTITSLGRRGDGVVDEPAFPVYVPYALPGETVAAEPVPGHPDRRRLVRVEVASPDRVAPICPHFGVCGGCATQHLAPALYRTWKRELLVEALRTAGIEAPVGELVDAHGDGRRRVTLHARRGTRDILQVGFAAQRAHEIVPIDRCPVTAPGLKGFVEVAWAIAEALGPLKKPLDIQVTATEDGLDVDVRGSGPLNAGRTGALAAVADRHRLARLTRHGEMVAQRVTPTIRIGRAVVALPPGPFLQATAEGEATLARLVEAHVGGAKSVVDLFAGLGPFALRLAERAKVRAVEIDAPSVAALSRAAQNTSGLKPVTAEARDLFRRPLVAQELQKIDAVVLDPPRQGAEAQVRALAASRVPVVVAVSCNSATFARDAAILIAGGYRLTDVTPVDQFRYSYHVEIVAKFVR</sequence>
<dbReference type="PANTHER" id="PTHR11061">
    <property type="entry name" value="RNA M5U METHYLTRANSFERASE"/>
    <property type="match status" value="1"/>
</dbReference>
<dbReference type="Proteomes" id="UP000248863">
    <property type="component" value="Unassembled WGS sequence"/>
</dbReference>
<dbReference type="RefSeq" id="WP_111357469.1">
    <property type="nucleotide sequence ID" value="NZ_NHSK01000135.1"/>
</dbReference>
<dbReference type="GO" id="GO:0070041">
    <property type="term" value="F:rRNA (uridine-C5-)-methyltransferase activity"/>
    <property type="evidence" value="ECO:0007669"/>
    <property type="project" value="TreeGrafter"/>
</dbReference>
<dbReference type="InterPro" id="IPR010280">
    <property type="entry name" value="U5_MeTrfase_fam"/>
</dbReference>
<keyword evidence="9" id="KW-1185">Reference proteome</keyword>
<evidence type="ECO:0000256" key="1">
    <source>
        <dbReference type="ARBA" id="ARBA00022485"/>
    </source>
</evidence>
<evidence type="ECO:0000256" key="2">
    <source>
        <dbReference type="ARBA" id="ARBA00022603"/>
    </source>
</evidence>
<feature type="binding site" evidence="6">
    <location>
        <position position="296"/>
    </location>
    <ligand>
        <name>S-adenosyl-L-methionine</name>
        <dbReference type="ChEBI" id="CHEBI:59789"/>
    </ligand>
</feature>
<dbReference type="GO" id="GO:0070475">
    <property type="term" value="P:rRNA base methylation"/>
    <property type="evidence" value="ECO:0007669"/>
    <property type="project" value="TreeGrafter"/>
</dbReference>
<evidence type="ECO:0000313" key="8">
    <source>
        <dbReference type="EMBL" id="RAI38542.1"/>
    </source>
</evidence>
<dbReference type="Gene3D" id="2.40.50.140">
    <property type="entry name" value="Nucleic acid-binding proteins"/>
    <property type="match status" value="1"/>
</dbReference>
<dbReference type="CDD" id="cd02440">
    <property type="entry name" value="AdoMet_MTases"/>
    <property type="match status" value="1"/>
</dbReference>
<evidence type="ECO:0000313" key="9">
    <source>
        <dbReference type="Proteomes" id="UP000248863"/>
    </source>
</evidence>
<organism evidence="8 9">
    <name type="scientific">Rhodoplanes elegans</name>
    <dbReference type="NCBI Taxonomy" id="29408"/>
    <lineage>
        <taxon>Bacteria</taxon>
        <taxon>Pseudomonadati</taxon>
        <taxon>Pseudomonadota</taxon>
        <taxon>Alphaproteobacteria</taxon>
        <taxon>Hyphomicrobiales</taxon>
        <taxon>Nitrobacteraceae</taxon>
        <taxon>Rhodoplanes</taxon>
    </lineage>
</organism>
<evidence type="ECO:0000256" key="6">
    <source>
        <dbReference type="PROSITE-ProRule" id="PRU01024"/>
    </source>
</evidence>